<dbReference type="InterPro" id="IPR037914">
    <property type="entry name" value="SpoVT-AbrB_sf"/>
</dbReference>
<dbReference type="InterPro" id="IPR020603">
    <property type="entry name" value="MraZ_dom"/>
</dbReference>
<evidence type="ECO:0000313" key="10">
    <source>
        <dbReference type="Proteomes" id="UP000245086"/>
    </source>
</evidence>
<dbReference type="PANTHER" id="PTHR34701">
    <property type="entry name" value="TRANSCRIPTIONAL REGULATOR MRAZ"/>
    <property type="match status" value="1"/>
</dbReference>
<dbReference type="PANTHER" id="PTHR34701:SF1">
    <property type="entry name" value="TRANSCRIPTIONAL REGULATOR MRAZ"/>
    <property type="match status" value="1"/>
</dbReference>
<dbReference type="EMBL" id="BFBR01000007">
    <property type="protein sequence ID" value="GBF58678.1"/>
    <property type="molecule type" value="Genomic_DNA"/>
</dbReference>
<sequence>MRFVSTYDAGLDEKRRVTLPADFRSSLRSGRDGADHIRVWPGDGGWLEAADDDFIAALSQSAEDLAQDDPEAAEAATLAILGGSRKLALDGAGRIVLPEAFVAHATLGDRVSFIGLGPYFRIATPEIAASMAHAARDRTAPTKARIFAMARRKVREGGAG</sequence>
<evidence type="ECO:0000259" key="8">
    <source>
        <dbReference type="PROSITE" id="PS51740"/>
    </source>
</evidence>
<dbReference type="InterPro" id="IPR038619">
    <property type="entry name" value="MraZ_sf"/>
</dbReference>
<proteinExistence type="inferred from homology"/>
<dbReference type="InterPro" id="IPR007159">
    <property type="entry name" value="SpoVT-AbrB_dom"/>
</dbReference>
<dbReference type="GO" id="GO:0009295">
    <property type="term" value="C:nucleoid"/>
    <property type="evidence" value="ECO:0007669"/>
    <property type="project" value="UniProtKB-SubCell"/>
</dbReference>
<keyword evidence="6 7" id="KW-0804">Transcription</keyword>
<dbReference type="GO" id="GO:0000976">
    <property type="term" value="F:transcription cis-regulatory region binding"/>
    <property type="evidence" value="ECO:0007669"/>
    <property type="project" value="TreeGrafter"/>
</dbReference>
<comment type="similarity">
    <text evidence="7">Belongs to the MraZ family.</text>
</comment>
<evidence type="ECO:0000256" key="5">
    <source>
        <dbReference type="ARBA" id="ARBA00023125"/>
    </source>
</evidence>
<evidence type="ECO:0000256" key="3">
    <source>
        <dbReference type="ARBA" id="ARBA00022737"/>
    </source>
</evidence>
<dbReference type="CDD" id="cd16320">
    <property type="entry name" value="MraZ_N"/>
    <property type="match status" value="1"/>
</dbReference>
<feature type="domain" description="SpoVT-AbrB" evidence="8">
    <location>
        <begin position="84"/>
        <end position="127"/>
    </location>
</feature>
<protein>
    <recommendedName>
        <fullName evidence="1 7">Transcriptional regulator MraZ</fullName>
    </recommendedName>
</protein>
<dbReference type="GO" id="GO:0005737">
    <property type="term" value="C:cytoplasm"/>
    <property type="evidence" value="ECO:0007669"/>
    <property type="project" value="UniProtKB-UniRule"/>
</dbReference>
<keyword evidence="5 7" id="KW-0238">DNA-binding</keyword>
<dbReference type="RefSeq" id="WP_108985535.1">
    <property type="nucleotide sequence ID" value="NZ_BFBR01000007.1"/>
</dbReference>
<keyword evidence="4 7" id="KW-0805">Transcription regulation</keyword>
<evidence type="ECO:0000256" key="6">
    <source>
        <dbReference type="ARBA" id="ARBA00023163"/>
    </source>
</evidence>
<name>A0A2P2EC93_9PROT</name>
<evidence type="ECO:0000256" key="2">
    <source>
        <dbReference type="ARBA" id="ARBA00022490"/>
    </source>
</evidence>
<dbReference type="OrthoDB" id="9807753at2"/>
<evidence type="ECO:0000256" key="1">
    <source>
        <dbReference type="ARBA" id="ARBA00013860"/>
    </source>
</evidence>
<dbReference type="HAMAP" id="MF_01008">
    <property type="entry name" value="MraZ"/>
    <property type="match status" value="1"/>
</dbReference>
<dbReference type="Gene3D" id="3.40.1550.20">
    <property type="entry name" value="Transcriptional regulator MraZ domain"/>
    <property type="match status" value="1"/>
</dbReference>
<dbReference type="CDD" id="cd16321">
    <property type="entry name" value="MraZ_C"/>
    <property type="match status" value="1"/>
</dbReference>
<reference evidence="9 10" key="1">
    <citation type="journal article" date="2018" name="Genome Announc.">
        <title>Draft Genome Sequence of "Candidatus Phycosocius bacilliformis," an Alphaproteobacterial Ectosymbiont of the Hydrocarbon-Producing Green Alga Botryococcus braunii.</title>
        <authorList>
            <person name="Tanabe Y."/>
            <person name="Yamaguchi H."/>
            <person name="Watanabe M.M."/>
        </authorList>
    </citation>
    <scope>NUCLEOTIDE SEQUENCE [LARGE SCALE GENOMIC DNA]</scope>
    <source>
        <strain evidence="9 10">BOTRYCO-2</strain>
    </source>
</reference>
<dbReference type="InterPro" id="IPR035644">
    <property type="entry name" value="MraZ_C"/>
</dbReference>
<comment type="caution">
    <text evidence="9">The sequence shown here is derived from an EMBL/GenBank/DDBJ whole genome shotgun (WGS) entry which is preliminary data.</text>
</comment>
<dbReference type="SUPFAM" id="SSF89447">
    <property type="entry name" value="AbrB/MazE/MraZ-like"/>
    <property type="match status" value="1"/>
</dbReference>
<organism evidence="9 10">
    <name type="scientific">Candidatus Phycosocius bacilliformis</name>
    <dbReference type="NCBI Taxonomy" id="1445552"/>
    <lineage>
        <taxon>Bacteria</taxon>
        <taxon>Pseudomonadati</taxon>
        <taxon>Pseudomonadota</taxon>
        <taxon>Alphaproteobacteria</taxon>
        <taxon>Caulobacterales</taxon>
        <taxon>Caulobacterales incertae sedis</taxon>
        <taxon>Candidatus Phycosocius</taxon>
    </lineage>
</organism>
<evidence type="ECO:0000256" key="4">
    <source>
        <dbReference type="ARBA" id="ARBA00023015"/>
    </source>
</evidence>
<gene>
    <name evidence="7 9" type="primary">mraZ</name>
    <name evidence="9" type="ORF">PbB2_02366</name>
</gene>
<dbReference type="GO" id="GO:2000143">
    <property type="term" value="P:negative regulation of DNA-templated transcription initiation"/>
    <property type="evidence" value="ECO:0007669"/>
    <property type="project" value="TreeGrafter"/>
</dbReference>
<dbReference type="InterPro" id="IPR035642">
    <property type="entry name" value="MraZ_N"/>
</dbReference>
<evidence type="ECO:0000256" key="7">
    <source>
        <dbReference type="HAMAP-Rule" id="MF_01008"/>
    </source>
</evidence>
<dbReference type="GO" id="GO:0003700">
    <property type="term" value="F:DNA-binding transcription factor activity"/>
    <property type="evidence" value="ECO:0007669"/>
    <property type="project" value="UniProtKB-UniRule"/>
</dbReference>
<dbReference type="Pfam" id="PF02381">
    <property type="entry name" value="MraZ"/>
    <property type="match status" value="1"/>
</dbReference>
<keyword evidence="10" id="KW-1185">Reference proteome</keyword>
<keyword evidence="2 7" id="KW-0963">Cytoplasm</keyword>
<evidence type="ECO:0000313" key="9">
    <source>
        <dbReference type="EMBL" id="GBF58678.1"/>
    </source>
</evidence>
<dbReference type="Proteomes" id="UP000245086">
    <property type="component" value="Unassembled WGS sequence"/>
</dbReference>
<dbReference type="InterPro" id="IPR003444">
    <property type="entry name" value="MraZ"/>
</dbReference>
<comment type="subunit">
    <text evidence="7">Forms oligomers.</text>
</comment>
<dbReference type="AlphaFoldDB" id="A0A2P2EC93"/>
<comment type="subcellular location">
    <subcellularLocation>
        <location evidence="7">Cytoplasm</location>
        <location evidence="7">Nucleoid</location>
    </subcellularLocation>
</comment>
<accession>A0A2P2EC93</accession>
<dbReference type="PROSITE" id="PS51740">
    <property type="entry name" value="SPOVT_ABRB"/>
    <property type="match status" value="1"/>
</dbReference>
<keyword evidence="3" id="KW-0677">Repeat</keyword>